<dbReference type="EMBL" id="FXYD01000001">
    <property type="protein sequence ID" value="SMX31608.1"/>
    <property type="molecule type" value="Genomic_DNA"/>
</dbReference>
<feature type="transmembrane region" description="Helical" evidence="4">
    <location>
        <begin position="74"/>
        <end position="91"/>
    </location>
</feature>
<gene>
    <name evidence="6" type="ORF">OCA8868_00447</name>
</gene>
<evidence type="ECO:0000313" key="6">
    <source>
        <dbReference type="EMBL" id="SMX31608.1"/>
    </source>
</evidence>
<dbReference type="SUPFAM" id="SSF103473">
    <property type="entry name" value="MFS general substrate transporter"/>
    <property type="match status" value="1"/>
</dbReference>
<evidence type="ECO:0000259" key="5">
    <source>
        <dbReference type="PROSITE" id="PS50850"/>
    </source>
</evidence>
<evidence type="ECO:0000256" key="3">
    <source>
        <dbReference type="ARBA" id="ARBA00023136"/>
    </source>
</evidence>
<feature type="transmembrane region" description="Helical" evidence="4">
    <location>
        <begin position="130"/>
        <end position="151"/>
    </location>
</feature>
<keyword evidence="3 4" id="KW-0472">Membrane</keyword>
<keyword evidence="1 4" id="KW-0812">Transmembrane</keyword>
<protein>
    <submittedName>
        <fullName evidence="6">Major Facilitator Superfamily protein</fullName>
    </submittedName>
</protein>
<feature type="transmembrane region" description="Helical" evidence="4">
    <location>
        <begin position="208"/>
        <end position="229"/>
    </location>
</feature>
<organism evidence="6 7">
    <name type="scientific">Octadecabacter ascidiaceicola</name>
    <dbReference type="NCBI Taxonomy" id="1655543"/>
    <lineage>
        <taxon>Bacteria</taxon>
        <taxon>Pseudomonadati</taxon>
        <taxon>Pseudomonadota</taxon>
        <taxon>Alphaproteobacteria</taxon>
        <taxon>Rhodobacterales</taxon>
        <taxon>Roseobacteraceae</taxon>
        <taxon>Octadecabacter</taxon>
    </lineage>
</organism>
<dbReference type="OrthoDB" id="6095882at2"/>
<name>A0A238JLQ7_9RHOB</name>
<feature type="transmembrane region" description="Helical" evidence="4">
    <location>
        <begin position="103"/>
        <end position="123"/>
    </location>
</feature>
<evidence type="ECO:0000256" key="2">
    <source>
        <dbReference type="ARBA" id="ARBA00022989"/>
    </source>
</evidence>
<keyword evidence="7" id="KW-1185">Reference proteome</keyword>
<dbReference type="InterPro" id="IPR020846">
    <property type="entry name" value="MFS_dom"/>
</dbReference>
<dbReference type="PROSITE" id="PS50850">
    <property type="entry name" value="MFS"/>
    <property type="match status" value="1"/>
</dbReference>
<evidence type="ECO:0000313" key="7">
    <source>
        <dbReference type="Proteomes" id="UP000203464"/>
    </source>
</evidence>
<dbReference type="Pfam" id="PF07690">
    <property type="entry name" value="MFS_1"/>
    <property type="match status" value="1"/>
</dbReference>
<feature type="domain" description="Major facilitator superfamily (MFS) profile" evidence="5">
    <location>
        <begin position="1"/>
        <end position="372"/>
    </location>
</feature>
<dbReference type="GO" id="GO:0022857">
    <property type="term" value="F:transmembrane transporter activity"/>
    <property type="evidence" value="ECO:0007669"/>
    <property type="project" value="InterPro"/>
</dbReference>
<evidence type="ECO:0000256" key="1">
    <source>
        <dbReference type="ARBA" id="ARBA00022692"/>
    </source>
</evidence>
<accession>A0A238JLQ7</accession>
<dbReference type="InterPro" id="IPR011701">
    <property type="entry name" value="MFS"/>
</dbReference>
<sequence>MDTQRTNWTLIALLWTTGLLAAAQFAKLTFTLDGFQAAYQNQPAPLAVSAVSIVGILGGAVAGFFVGKIGARRAVLWAVAMSAVVSLIQGQKMPFEWFMLTRVVEGLGHLLLVVALPTMMVALAKPSDKAVVMGIWGTFFGVGYALLALVVPEIEAWGGISAVYQAHGVLLALIFPLVWFAVPKVMTAGAKMPNFIALHRSIYANPRYFAPALGHGIYTSIFVALVAFLPNALDAVWLMPVLPLANLSGTFASGFIAKRVPASKLSIYGFAAGIVLFALLGLTGSVTVALLALISTGLTAGANFAAVPELNSEPQDQARANGAMAQLGNIGTFSGTPIFALVAGSVWGIAGVSVVICVAGAVIAGLAYRAARMSAV</sequence>
<dbReference type="Gene3D" id="1.20.1250.20">
    <property type="entry name" value="MFS general substrate transporter like domains"/>
    <property type="match status" value="1"/>
</dbReference>
<feature type="transmembrane region" description="Helical" evidence="4">
    <location>
        <begin position="268"/>
        <end position="294"/>
    </location>
</feature>
<keyword evidence="2 4" id="KW-1133">Transmembrane helix</keyword>
<proteinExistence type="predicted"/>
<reference evidence="7" key="1">
    <citation type="submission" date="2017-05" db="EMBL/GenBank/DDBJ databases">
        <authorList>
            <person name="Rodrigo-Torres L."/>
            <person name="Arahal R. D."/>
            <person name="Lucena T."/>
        </authorList>
    </citation>
    <scope>NUCLEOTIDE SEQUENCE [LARGE SCALE GENOMIC DNA]</scope>
    <source>
        <strain evidence="7">CECT 8868</strain>
    </source>
</reference>
<feature type="transmembrane region" description="Helical" evidence="4">
    <location>
        <begin position="338"/>
        <end position="368"/>
    </location>
</feature>
<feature type="transmembrane region" description="Helical" evidence="4">
    <location>
        <begin position="47"/>
        <end position="67"/>
    </location>
</feature>
<dbReference type="Proteomes" id="UP000203464">
    <property type="component" value="Unassembled WGS sequence"/>
</dbReference>
<dbReference type="RefSeq" id="WP_093994909.1">
    <property type="nucleotide sequence ID" value="NZ_FXYD01000001.1"/>
</dbReference>
<feature type="transmembrane region" description="Helical" evidence="4">
    <location>
        <begin position="235"/>
        <end position="256"/>
    </location>
</feature>
<dbReference type="AlphaFoldDB" id="A0A238JLQ7"/>
<evidence type="ECO:0000256" key="4">
    <source>
        <dbReference type="SAM" id="Phobius"/>
    </source>
</evidence>
<dbReference type="InterPro" id="IPR036259">
    <property type="entry name" value="MFS_trans_sf"/>
</dbReference>
<feature type="transmembrane region" description="Helical" evidence="4">
    <location>
        <begin position="163"/>
        <end position="182"/>
    </location>
</feature>